<evidence type="ECO:0000313" key="1">
    <source>
        <dbReference type="EMBL" id="CBL37850.1"/>
    </source>
</evidence>
<name>D4MZ05_ANAHA</name>
<reference evidence="1 2" key="2">
    <citation type="submission" date="2010-03" db="EMBL/GenBank/DDBJ databases">
        <authorList>
            <person name="Pajon A."/>
        </authorList>
    </citation>
    <scope>NUCLEOTIDE SEQUENCE [LARGE SCALE GENOMIC DNA]</scope>
    <source>
        <strain evidence="1 2">SSC/2</strain>
    </source>
</reference>
<dbReference type="AlphaFoldDB" id="D4MZ05"/>
<protein>
    <submittedName>
        <fullName evidence="1">Uncharacterized protein</fullName>
    </submittedName>
</protein>
<dbReference type="KEGG" id="bprl:CL2_08240"/>
<reference evidence="1 2" key="1">
    <citation type="submission" date="2010-03" db="EMBL/GenBank/DDBJ databases">
        <title>The genome sequence of Clostridiales sp. SSC/2.</title>
        <authorList>
            <consortium name="metaHIT consortium -- http://www.metahit.eu/"/>
            <person name="Pajon A."/>
            <person name="Turner K."/>
            <person name="Parkhill J."/>
            <person name="Duncan S."/>
            <person name="Flint H."/>
        </authorList>
    </citation>
    <scope>NUCLEOTIDE SEQUENCE [LARGE SCALE GENOMIC DNA]</scope>
    <source>
        <strain evidence="1 2">SSC/2</strain>
    </source>
</reference>
<sequence length="29" mass="3490">MIIKEVLQEFICETSFFDIFCEEMMIVNS</sequence>
<evidence type="ECO:0000313" key="2">
    <source>
        <dbReference type="Proteomes" id="UP000008960"/>
    </source>
</evidence>
<organism evidence="1 2">
    <name type="scientific">Anaerostipes hadrus</name>
    <dbReference type="NCBI Taxonomy" id="649756"/>
    <lineage>
        <taxon>Bacteria</taxon>
        <taxon>Bacillati</taxon>
        <taxon>Bacillota</taxon>
        <taxon>Clostridia</taxon>
        <taxon>Lachnospirales</taxon>
        <taxon>Lachnospiraceae</taxon>
        <taxon>Anaerostipes</taxon>
    </lineage>
</organism>
<accession>D4MZ05</accession>
<dbReference type="EMBL" id="FP929061">
    <property type="protein sequence ID" value="CBL37850.1"/>
    <property type="molecule type" value="Genomic_DNA"/>
</dbReference>
<gene>
    <name evidence="1" type="ORF">CL2_08240</name>
</gene>
<proteinExistence type="predicted"/>
<dbReference type="Proteomes" id="UP000008960">
    <property type="component" value="Chromosome"/>
</dbReference>